<dbReference type="AlphaFoldDB" id="A0A0H3DSB9"/>
<dbReference type="Proteomes" id="UP000002230">
    <property type="component" value="Chromosome"/>
</dbReference>
<reference evidence="4" key="1">
    <citation type="submission" date="2010-08" db="EMBL/GenBank/DDBJ databases">
        <title>Genome comparisons of Edwardsiella bacteria analysed using deep sequencing technology.</title>
        <authorList>
            <person name="van Soest J.J."/>
            <person name="Henkel C.V."/>
            <person name="Jansen H.J."/>
            <person name="van den Hondel C.A.M.J.J."/>
            <person name="Bloemberg G.V."/>
            <person name="Meijer A.H."/>
            <person name="Spaink H.P."/>
        </authorList>
    </citation>
    <scope>NUCLEOTIDE SEQUENCE [LARGE SCALE GENOMIC DNA]</scope>
    <source>
        <strain evidence="4">FL6-60</strain>
    </source>
</reference>
<dbReference type="EMBL" id="CP002154">
    <property type="protein sequence ID" value="ADM40912.1"/>
    <property type="molecule type" value="Genomic_DNA"/>
</dbReference>
<feature type="chain" id="PRO_5002607885" description="Lipoprotein" evidence="2">
    <location>
        <begin position="20"/>
        <end position="58"/>
    </location>
</feature>
<evidence type="ECO:0000313" key="4">
    <source>
        <dbReference type="Proteomes" id="UP000002230"/>
    </source>
</evidence>
<evidence type="ECO:0000313" key="3">
    <source>
        <dbReference type="EMBL" id="ADM40912.1"/>
    </source>
</evidence>
<name>A0A0H3DSB9_EDWTF</name>
<gene>
    <name evidence="3" type="ordered locus">ETAF_0793</name>
</gene>
<organism evidence="3 4">
    <name type="scientific">Edwardsiella tarda (strain FL6-60)</name>
    <dbReference type="NCBI Taxonomy" id="718251"/>
    <lineage>
        <taxon>Bacteria</taxon>
        <taxon>Pseudomonadati</taxon>
        <taxon>Pseudomonadota</taxon>
        <taxon>Gammaproteobacteria</taxon>
        <taxon>Enterobacterales</taxon>
        <taxon>Hafniaceae</taxon>
        <taxon>Edwardsiella</taxon>
    </lineage>
</organism>
<evidence type="ECO:0008006" key="5">
    <source>
        <dbReference type="Google" id="ProtNLM"/>
    </source>
</evidence>
<reference evidence="3 4" key="2">
    <citation type="journal article" date="2011" name="BMC Immunol.">
        <title>Comparison of static immersion and intravenous injection systems for exposure of zebrafish embryos to the natural pathogen Edwardsiella tarda.</title>
        <authorList>
            <person name="van Soest J.J."/>
            <person name="Stockhammer O.W."/>
            <person name="Ordas A."/>
            <person name="Bloemberg G.V."/>
            <person name="Spaink H.P."/>
            <person name="Meijer A.H."/>
        </authorList>
    </citation>
    <scope>NUCLEOTIDE SEQUENCE [LARGE SCALE GENOMIC DNA]</scope>
    <source>
        <strain evidence="3 4">FL6-60</strain>
    </source>
</reference>
<feature type="region of interest" description="Disordered" evidence="1">
    <location>
        <begin position="20"/>
        <end position="58"/>
    </location>
</feature>
<protein>
    <recommendedName>
        <fullName evidence="5">Lipoprotein</fullName>
    </recommendedName>
</protein>
<keyword evidence="2" id="KW-0732">Signal</keyword>
<dbReference type="KEGG" id="etd:ETAF_0793"/>
<proteinExistence type="predicted"/>
<feature type="compositionally biased region" description="Polar residues" evidence="1">
    <location>
        <begin position="20"/>
        <end position="36"/>
    </location>
</feature>
<keyword evidence="4" id="KW-1185">Reference proteome</keyword>
<feature type="signal peptide" evidence="2">
    <location>
        <begin position="1"/>
        <end position="19"/>
    </location>
</feature>
<sequence length="58" mass="6073">MRSLLLSTLFLLLNGCATAPTDSMQGESNPQSCETSVSDKDASSANDGCSLTVEPQLH</sequence>
<evidence type="ECO:0000256" key="2">
    <source>
        <dbReference type="SAM" id="SignalP"/>
    </source>
</evidence>
<accession>A0A0H3DSB9</accession>
<evidence type="ECO:0000256" key="1">
    <source>
        <dbReference type="SAM" id="MobiDB-lite"/>
    </source>
</evidence>
<dbReference type="HOGENOM" id="CLU_2972198_0_0_6"/>
<dbReference type="PATRIC" id="fig|718251.5.peg.813"/>